<sequence>MYIPNHTPHYHRFYHCMLAATSNASPRQIIIRLHHHTYKKSTSEFWPLNLRKTKAHLDPDYPPFTSPGNMETRKRDTRTRDKRFHPLQWEVTRLHNDFDVNAETILSTDFKQPSQSRALGKTPNPIDPFVALGAG</sequence>
<reference evidence="2" key="1">
    <citation type="submission" date="2022-10" db="EMBL/GenBank/DDBJ databases">
        <title>Puccinia triticina Genome sequencing and assembly.</title>
        <authorList>
            <person name="Li C."/>
        </authorList>
    </citation>
    <scope>NUCLEOTIDE SEQUENCE</scope>
    <source>
        <strain evidence="2">Pt15</strain>
    </source>
</reference>
<dbReference type="RefSeq" id="XP_053017528.1">
    <property type="nucleotide sequence ID" value="XM_053166291.1"/>
</dbReference>
<feature type="region of interest" description="Disordered" evidence="1">
    <location>
        <begin position="57"/>
        <end position="81"/>
    </location>
</feature>
<dbReference type="EMBL" id="CP110422">
    <property type="protein sequence ID" value="WAQ81973.1"/>
    <property type="molecule type" value="Genomic_DNA"/>
</dbReference>
<dbReference type="GeneID" id="77807186"/>
<accession>A0ABY7CC63</accession>
<evidence type="ECO:0000256" key="1">
    <source>
        <dbReference type="SAM" id="MobiDB-lite"/>
    </source>
</evidence>
<gene>
    <name evidence="2" type="ORF">PtA15_2A286</name>
</gene>
<organism evidence="2 3">
    <name type="scientific">Puccinia triticina</name>
    <dbReference type="NCBI Taxonomy" id="208348"/>
    <lineage>
        <taxon>Eukaryota</taxon>
        <taxon>Fungi</taxon>
        <taxon>Dikarya</taxon>
        <taxon>Basidiomycota</taxon>
        <taxon>Pucciniomycotina</taxon>
        <taxon>Pucciniomycetes</taxon>
        <taxon>Pucciniales</taxon>
        <taxon>Pucciniaceae</taxon>
        <taxon>Puccinia</taxon>
    </lineage>
</organism>
<dbReference type="Proteomes" id="UP001164743">
    <property type="component" value="Chromosome 2A"/>
</dbReference>
<proteinExistence type="predicted"/>
<evidence type="ECO:0000313" key="2">
    <source>
        <dbReference type="EMBL" id="WAQ81973.1"/>
    </source>
</evidence>
<keyword evidence="3" id="KW-1185">Reference proteome</keyword>
<name>A0ABY7CC63_9BASI</name>
<evidence type="ECO:0000313" key="3">
    <source>
        <dbReference type="Proteomes" id="UP001164743"/>
    </source>
</evidence>
<protein>
    <submittedName>
        <fullName evidence="2">Uncharacterized protein</fullName>
    </submittedName>
</protein>